<evidence type="ECO:0000256" key="5">
    <source>
        <dbReference type="ARBA" id="ARBA00023274"/>
    </source>
</evidence>
<proteinExistence type="inferred from homology"/>
<dbReference type="Pfam" id="PF00163">
    <property type="entry name" value="Ribosomal_S4"/>
    <property type="match status" value="1"/>
</dbReference>
<evidence type="ECO:0000313" key="11">
    <source>
        <dbReference type="EMBL" id="MBP3059537.1"/>
    </source>
</evidence>
<feature type="domain" description="RNA-binding S4" evidence="9">
    <location>
        <begin position="94"/>
        <end position="158"/>
    </location>
</feature>
<dbReference type="NCBIfam" id="NF003717">
    <property type="entry name" value="PRK05327.1"/>
    <property type="match status" value="1"/>
</dbReference>
<dbReference type="PANTHER" id="PTHR11831:SF4">
    <property type="entry name" value="SMALL RIBOSOMAL SUBUNIT PROTEIN US4M"/>
    <property type="match status" value="1"/>
</dbReference>
<evidence type="ECO:0000256" key="1">
    <source>
        <dbReference type="ARBA" id="ARBA00007465"/>
    </source>
</evidence>
<dbReference type="Proteomes" id="UP001192346">
    <property type="component" value="Unassembled WGS sequence"/>
</dbReference>
<evidence type="ECO:0000256" key="6">
    <source>
        <dbReference type="ARBA" id="ARBA00035254"/>
    </source>
</evidence>
<dbReference type="EMBL" id="VBRA02000010">
    <property type="protein sequence ID" value="MBP3059537.1"/>
    <property type="molecule type" value="Genomic_DNA"/>
</dbReference>
<organism evidence="11 12">
    <name type="scientific">Texas Phoenix palm phytoplasma</name>
    <dbReference type="NCBI Taxonomy" id="176709"/>
    <lineage>
        <taxon>Bacteria</taxon>
        <taxon>Bacillati</taxon>
        <taxon>Mycoplasmatota</taxon>
        <taxon>Mollicutes</taxon>
        <taxon>Acholeplasmatales</taxon>
        <taxon>Acholeplasmataceae</taxon>
        <taxon>Candidatus Phytoplasma</taxon>
        <taxon>16SrIV (Coconut lethal yellows group)</taxon>
    </lineage>
</organism>
<dbReference type="RefSeq" id="WP_138107880.1">
    <property type="nucleotide sequence ID" value="NZ_VBRA02000010.1"/>
</dbReference>
<comment type="function">
    <text evidence="7">One of the primary rRNA binding proteins, it binds directly to 16S rRNA where it nucleates assembly of the body of the 30S subunit.</text>
</comment>
<evidence type="ECO:0000259" key="10">
    <source>
        <dbReference type="SMART" id="SM01390"/>
    </source>
</evidence>
<dbReference type="InterPro" id="IPR018079">
    <property type="entry name" value="Ribosomal_uS4_CS"/>
</dbReference>
<evidence type="ECO:0000256" key="2">
    <source>
        <dbReference type="ARBA" id="ARBA00022730"/>
    </source>
</evidence>
<dbReference type="InterPro" id="IPR001912">
    <property type="entry name" value="Ribosomal_uS4_N"/>
</dbReference>
<comment type="subunit">
    <text evidence="7">Part of the 30S ribosomal subunit. Contacts protein S5. The interaction surface between S4 and S5 is involved in control of translational fidelity.</text>
</comment>
<dbReference type="InterPro" id="IPR005709">
    <property type="entry name" value="Ribosomal_uS4_bac-type"/>
</dbReference>
<evidence type="ECO:0000256" key="7">
    <source>
        <dbReference type="HAMAP-Rule" id="MF_01306"/>
    </source>
</evidence>
<evidence type="ECO:0000256" key="8">
    <source>
        <dbReference type="RuleBase" id="RU003699"/>
    </source>
</evidence>
<dbReference type="InterPro" id="IPR036986">
    <property type="entry name" value="S4_RNA-bd_sf"/>
</dbReference>
<dbReference type="PROSITE" id="PS50889">
    <property type="entry name" value="S4"/>
    <property type="match status" value="1"/>
</dbReference>
<name>A0ABS5BIX2_9MOLU</name>
<dbReference type="SMART" id="SM00363">
    <property type="entry name" value="S4"/>
    <property type="match status" value="1"/>
</dbReference>
<keyword evidence="3 7" id="KW-0694">RNA-binding</keyword>
<reference evidence="11" key="1">
    <citation type="submission" date="2019-10" db="EMBL/GenBank/DDBJ databases">
        <title>Whole Genome Sequencing and Characterization of Texas Phoenix Palm Decline Phytoplasma Belongs to Lethal Yellowing (16SrIV) Group.</title>
        <authorList>
            <person name="Bao M."/>
        </authorList>
    </citation>
    <scope>NUCLEOTIDE SEQUENCE [LARGE SCALE GENOMIC DNA]</scope>
    <source>
        <strain evidence="11">ACPD</strain>
    </source>
</reference>
<dbReference type="Gene3D" id="3.10.290.10">
    <property type="entry name" value="RNA-binding S4 domain"/>
    <property type="match status" value="1"/>
</dbReference>
<gene>
    <name evidence="7 11" type="primary">rpsD</name>
    <name evidence="11" type="ORF">FEF22_001955</name>
</gene>
<dbReference type="SUPFAM" id="SSF55174">
    <property type="entry name" value="Alpha-L RNA-binding motif"/>
    <property type="match status" value="1"/>
</dbReference>
<accession>A0ABS5BIX2</accession>
<dbReference type="HAMAP" id="MF_01306_B">
    <property type="entry name" value="Ribosomal_uS4_B"/>
    <property type="match status" value="1"/>
</dbReference>
<comment type="function">
    <text evidence="7">With S5 and S12 plays an important role in translational accuracy.</text>
</comment>
<dbReference type="Gene3D" id="1.10.1050.10">
    <property type="entry name" value="Ribosomal Protein S4 Delta 41, Chain A, domain 1"/>
    <property type="match status" value="1"/>
</dbReference>
<comment type="similarity">
    <text evidence="1 7 8">Belongs to the universal ribosomal protein uS4 family.</text>
</comment>
<evidence type="ECO:0000313" key="12">
    <source>
        <dbReference type="Proteomes" id="UP001192346"/>
    </source>
</evidence>
<evidence type="ECO:0000256" key="4">
    <source>
        <dbReference type="ARBA" id="ARBA00022980"/>
    </source>
</evidence>
<dbReference type="GO" id="GO:0005840">
    <property type="term" value="C:ribosome"/>
    <property type="evidence" value="ECO:0007669"/>
    <property type="project" value="UniProtKB-KW"/>
</dbReference>
<evidence type="ECO:0000259" key="9">
    <source>
        <dbReference type="SMART" id="SM00363"/>
    </source>
</evidence>
<keyword evidence="4 7" id="KW-0689">Ribosomal protein</keyword>
<keyword evidence="5 7" id="KW-0687">Ribonucleoprotein</keyword>
<dbReference type="InterPro" id="IPR022801">
    <property type="entry name" value="Ribosomal_uS4"/>
</dbReference>
<evidence type="ECO:0000256" key="3">
    <source>
        <dbReference type="ARBA" id="ARBA00022884"/>
    </source>
</evidence>
<dbReference type="Pfam" id="PF01479">
    <property type="entry name" value="S4"/>
    <property type="match status" value="1"/>
</dbReference>
<comment type="caution">
    <text evidence="11">The sequence shown here is derived from an EMBL/GenBank/DDBJ whole genome shotgun (WGS) entry which is preliminary data.</text>
</comment>
<keyword evidence="12" id="KW-1185">Reference proteome</keyword>
<dbReference type="NCBIfam" id="TIGR01017">
    <property type="entry name" value="rpsD_bact"/>
    <property type="match status" value="1"/>
</dbReference>
<dbReference type="PANTHER" id="PTHR11831">
    <property type="entry name" value="30S 40S RIBOSOMAL PROTEIN"/>
    <property type="match status" value="1"/>
</dbReference>
<feature type="domain" description="Small ribosomal subunit protein uS4 N-terminal" evidence="10">
    <location>
        <begin position="3"/>
        <end position="93"/>
    </location>
</feature>
<dbReference type="InterPro" id="IPR002942">
    <property type="entry name" value="S4_RNA-bd"/>
</dbReference>
<keyword evidence="2 7" id="KW-0699">rRNA-binding</keyword>
<sequence length="206" mass="24340">MSSYTNPNWKVSRRLNYSLSGTEKEFKKLKNKINISSQQRKRKSKLSDYNIQLQEKQKVRFIYGISEKQFKKIFYSSAKLNGIHGKNFLICLESRLDNIVYRLNIARTRAQAKQLISHGHIMVDSKKVDIGSYCLKPGQQVSLKEKIQNSDIIKFNINENKKNNFKLKEYLAFDAKKLVGKYIRFPERNEFLSDINEQLIVEFYNR</sequence>
<dbReference type="CDD" id="cd00165">
    <property type="entry name" value="S4"/>
    <property type="match status" value="1"/>
</dbReference>
<dbReference type="PROSITE" id="PS00632">
    <property type="entry name" value="RIBOSOMAL_S4"/>
    <property type="match status" value="1"/>
</dbReference>
<protein>
    <recommendedName>
        <fullName evidence="6 7">Small ribosomal subunit protein uS4</fullName>
    </recommendedName>
</protein>
<dbReference type="SMART" id="SM01390">
    <property type="entry name" value="Ribosomal_S4"/>
    <property type="match status" value="1"/>
</dbReference>